<feature type="compositionally biased region" description="Low complexity" evidence="1">
    <location>
        <begin position="273"/>
        <end position="291"/>
    </location>
</feature>
<dbReference type="PANTHER" id="PTHR16525:SF0">
    <property type="entry name" value="PROTEIN C12ORF4"/>
    <property type="match status" value="1"/>
</dbReference>
<dbReference type="GeneID" id="14877305"/>
<dbReference type="OMA" id="YCNMSTE"/>
<dbReference type="PANTHER" id="PTHR16525">
    <property type="entry name" value="PROTEIN C12ORF4"/>
    <property type="match status" value="1"/>
</dbReference>
<name>F4PH64_CACFS</name>
<feature type="compositionally biased region" description="Polar residues" evidence="1">
    <location>
        <begin position="323"/>
        <end position="343"/>
    </location>
</feature>
<dbReference type="RefSeq" id="XP_004362899.1">
    <property type="nucleotide sequence ID" value="XM_004362842.1"/>
</dbReference>
<evidence type="ECO:0000256" key="1">
    <source>
        <dbReference type="SAM" id="MobiDB-lite"/>
    </source>
</evidence>
<evidence type="ECO:0000313" key="3">
    <source>
        <dbReference type="Proteomes" id="UP000007797"/>
    </source>
</evidence>
<dbReference type="STRING" id="1054147.F4PH64"/>
<dbReference type="GO" id="GO:0005737">
    <property type="term" value="C:cytoplasm"/>
    <property type="evidence" value="ECO:0007669"/>
    <property type="project" value="TreeGrafter"/>
</dbReference>
<sequence length="715" mass="80428">MTISHSDIQFKLEFPVGRKYVAGIFNLRKGEDTSTAVDQFMSEFDIPPYLSVSILNMVESMLEQEYILYNDQQDILQLKTLKLQDTTESFSLDSSTLSSSSSSSSNYTLINSKINELAHQYSEKTNYWNSLVKNEITEEQKLQDEKIKIFLYLVQKSTETKEKIINQEELFATSFNILLSRRKEELEAINEEHSKEMQEVANKGIIGEEIERMVSENVKRLDQVEAKYDIEIKTLKKKQKEDFTTFLNDLYWLETTKDELKEVDDEFNNITKSQTTPPLTSPLTQSQQQQVVQQQQDKGVLTGTIDKVQQRASSFFNFGFGKKNQQPAAPATTSSNNLIGQTGPSLNNTSSPSSQQQQQQQQQPNSNNNTDSSSLNQTSSSSSSSSSQPLPISNEPKRKDSFGTPGKSPSKQTLGKSFLPIPNILSGGGGSDDNKKQKEQQQKEQQQQKDQQQEKMFYRVLECCLIAVGVQKKKLFEFKLIDASPLQLCRPVSTGEYLKSKRMEYISTLYSDSLSAVILLADPSLGFNSLCEKMFVQYCNMSTELHFDSIDEQIEQFKQSIGPTTQLKNGDFFITKHSNLSDVQVVFHLFADKKNRTPWGESQLLTSSDLAKGLRNILLTASKYGIGTLTIPIALTETTDVEMNITNNTLANRTSSILSVTRASLTSLHEMTSIKTIQFSIPSSLDGGNTQGQGPVSSKWRSAINPFIYETVVDK</sequence>
<dbReference type="AlphaFoldDB" id="F4PH64"/>
<feature type="region of interest" description="Disordered" evidence="1">
    <location>
        <begin position="319"/>
        <end position="450"/>
    </location>
</feature>
<keyword evidence="3" id="KW-1185">Reference proteome</keyword>
<accession>F4PH64</accession>
<reference evidence="3" key="1">
    <citation type="journal article" date="2011" name="Genome Res.">
        <title>Phylogeny-wide analysis of social amoeba genomes highlights ancient origins for complex intercellular communication.</title>
        <authorList>
            <person name="Heidel A.J."/>
            <person name="Lawal H.M."/>
            <person name="Felder M."/>
            <person name="Schilde C."/>
            <person name="Helps N.R."/>
            <person name="Tunggal B."/>
            <person name="Rivero F."/>
            <person name="John U."/>
            <person name="Schleicher M."/>
            <person name="Eichinger L."/>
            <person name="Platzer M."/>
            <person name="Noegel A.A."/>
            <person name="Schaap P."/>
            <person name="Gloeckner G."/>
        </authorList>
    </citation>
    <scope>NUCLEOTIDE SEQUENCE [LARGE SCALE GENOMIC DNA]</scope>
    <source>
        <strain evidence="3">SH3</strain>
    </source>
</reference>
<dbReference type="EMBL" id="GL883006">
    <property type="protein sequence ID" value="EGG25048.1"/>
    <property type="molecule type" value="Genomic_DNA"/>
</dbReference>
<protein>
    <submittedName>
        <fullName evidence="2">Uncharacterized protein</fullName>
    </submittedName>
</protein>
<dbReference type="Pfam" id="PF10154">
    <property type="entry name" value="Fy-3"/>
    <property type="match status" value="2"/>
</dbReference>
<dbReference type="Proteomes" id="UP000007797">
    <property type="component" value="Unassembled WGS sequence"/>
</dbReference>
<dbReference type="KEGG" id="dfa:DFA_03294"/>
<evidence type="ECO:0000313" key="2">
    <source>
        <dbReference type="EMBL" id="EGG25048.1"/>
    </source>
</evidence>
<organism evidence="2 3">
    <name type="scientific">Cavenderia fasciculata</name>
    <name type="common">Slime mold</name>
    <name type="synonym">Dictyostelium fasciculatum</name>
    <dbReference type="NCBI Taxonomy" id="261658"/>
    <lineage>
        <taxon>Eukaryota</taxon>
        <taxon>Amoebozoa</taxon>
        <taxon>Evosea</taxon>
        <taxon>Eumycetozoa</taxon>
        <taxon>Dictyostelia</taxon>
        <taxon>Acytosteliales</taxon>
        <taxon>Cavenderiaceae</taxon>
        <taxon>Cavenderia</taxon>
    </lineage>
</organism>
<feature type="region of interest" description="Disordered" evidence="1">
    <location>
        <begin position="270"/>
        <end position="291"/>
    </location>
</feature>
<dbReference type="InterPro" id="IPR019311">
    <property type="entry name" value="Fy-3"/>
</dbReference>
<feature type="compositionally biased region" description="Basic and acidic residues" evidence="1">
    <location>
        <begin position="432"/>
        <end position="442"/>
    </location>
</feature>
<dbReference type="OrthoDB" id="415359at2759"/>
<gene>
    <name evidence="2" type="ORF">DFA_03294</name>
</gene>
<feature type="compositionally biased region" description="Low complexity" evidence="1">
    <location>
        <begin position="344"/>
        <end position="394"/>
    </location>
</feature>
<proteinExistence type="predicted"/>